<organism evidence="4 5">
    <name type="scientific">Amycolatopsis rubida</name>
    <dbReference type="NCBI Taxonomy" id="112413"/>
    <lineage>
        <taxon>Bacteria</taxon>
        <taxon>Bacillati</taxon>
        <taxon>Actinomycetota</taxon>
        <taxon>Actinomycetes</taxon>
        <taxon>Pseudonocardiales</taxon>
        <taxon>Pseudonocardiaceae</taxon>
        <taxon>Amycolatopsis</taxon>
    </lineage>
</organism>
<sequence>MPIKQLDNIGIAVKDVRRAAEFFRDKVGLPVELSLAGEPPSAQVTTGSQYLYVFEVKSSAAAAERHSDLIGNPPGFDHVSFTVDNVDQTYRELRDRGVAFDSEPVTEEAWGIRMAGFRDPEDNSYFLVQTLAPQ</sequence>
<dbReference type="Proteomes" id="UP000470404">
    <property type="component" value="Unassembled WGS sequence"/>
</dbReference>
<evidence type="ECO:0000313" key="4">
    <source>
        <dbReference type="EMBL" id="SFQ05195.1"/>
    </source>
</evidence>
<dbReference type="InterPro" id="IPR037523">
    <property type="entry name" value="VOC_core"/>
</dbReference>
<dbReference type="EMBL" id="JAAGNC010000037">
    <property type="protein sequence ID" value="NEC55021.1"/>
    <property type="molecule type" value="Genomic_DNA"/>
</dbReference>
<reference evidence="4 5" key="1">
    <citation type="submission" date="2016-10" db="EMBL/GenBank/DDBJ databases">
        <authorList>
            <person name="de Groot N.N."/>
        </authorList>
    </citation>
    <scope>NUCLEOTIDE SEQUENCE [LARGE SCALE GENOMIC DNA]</scope>
    <source>
        <strain evidence="4 5">DSM 44637</strain>
    </source>
</reference>
<reference evidence="3 6" key="2">
    <citation type="submission" date="2020-01" db="EMBL/GenBank/DDBJ databases">
        <title>Insect and environment-associated Actinomycetes.</title>
        <authorList>
            <person name="Currrie C."/>
            <person name="Chevrette M."/>
            <person name="Carlson C."/>
            <person name="Stubbendieck R."/>
            <person name="Wendt-Pienkowski E."/>
        </authorList>
    </citation>
    <scope>NUCLEOTIDE SEQUENCE [LARGE SCALE GENOMIC DNA]</scope>
    <source>
        <strain evidence="3 6">SID8386</strain>
    </source>
</reference>
<evidence type="ECO:0000256" key="1">
    <source>
        <dbReference type="ARBA" id="ARBA00022723"/>
    </source>
</evidence>
<dbReference type="InterPro" id="IPR029068">
    <property type="entry name" value="Glyas_Bleomycin-R_OHBP_Dase"/>
</dbReference>
<evidence type="ECO:0000259" key="2">
    <source>
        <dbReference type="PROSITE" id="PS51819"/>
    </source>
</evidence>
<dbReference type="GO" id="GO:0004493">
    <property type="term" value="F:methylmalonyl-CoA epimerase activity"/>
    <property type="evidence" value="ECO:0007669"/>
    <property type="project" value="TreeGrafter"/>
</dbReference>
<dbReference type="InterPro" id="IPR004360">
    <property type="entry name" value="Glyas_Fos-R_dOase_dom"/>
</dbReference>
<evidence type="ECO:0000313" key="3">
    <source>
        <dbReference type="EMBL" id="NEC55021.1"/>
    </source>
</evidence>
<dbReference type="GO" id="GO:0046491">
    <property type="term" value="P:L-methylmalonyl-CoA metabolic process"/>
    <property type="evidence" value="ECO:0007669"/>
    <property type="project" value="TreeGrafter"/>
</dbReference>
<dbReference type="STRING" id="112413.SAMN05421854_108297"/>
<keyword evidence="6" id="KW-1185">Reference proteome</keyword>
<accession>A0A1I5VCJ0</accession>
<proteinExistence type="predicted"/>
<dbReference type="RefSeq" id="WP_157905112.1">
    <property type="nucleotide sequence ID" value="NZ_FOWC01000008.1"/>
</dbReference>
<gene>
    <name evidence="3" type="ORF">G3I59_05270</name>
    <name evidence="4" type="ORF">SAMN05421854_108297</name>
</gene>
<protein>
    <submittedName>
        <fullName evidence="4">Methylmalonyl-CoA/ethylmalonyl-CoA epimerase</fullName>
    </submittedName>
    <submittedName>
        <fullName evidence="3">VOC family protein</fullName>
    </submittedName>
</protein>
<dbReference type="PANTHER" id="PTHR43048">
    <property type="entry name" value="METHYLMALONYL-COA EPIMERASE"/>
    <property type="match status" value="1"/>
</dbReference>
<name>A0A1I5VCJ0_9PSEU</name>
<dbReference type="Gene3D" id="3.10.180.10">
    <property type="entry name" value="2,3-Dihydroxybiphenyl 1,2-Dioxygenase, domain 1"/>
    <property type="match status" value="1"/>
</dbReference>
<dbReference type="PANTHER" id="PTHR43048:SF3">
    <property type="entry name" value="METHYLMALONYL-COA EPIMERASE, MITOCHONDRIAL"/>
    <property type="match status" value="1"/>
</dbReference>
<dbReference type="PROSITE" id="PS51819">
    <property type="entry name" value="VOC"/>
    <property type="match status" value="1"/>
</dbReference>
<dbReference type="SUPFAM" id="SSF54593">
    <property type="entry name" value="Glyoxalase/Bleomycin resistance protein/Dihydroxybiphenyl dioxygenase"/>
    <property type="match status" value="1"/>
</dbReference>
<dbReference type="Pfam" id="PF00903">
    <property type="entry name" value="Glyoxalase"/>
    <property type="match status" value="1"/>
</dbReference>
<dbReference type="GO" id="GO:0046872">
    <property type="term" value="F:metal ion binding"/>
    <property type="evidence" value="ECO:0007669"/>
    <property type="project" value="UniProtKB-KW"/>
</dbReference>
<evidence type="ECO:0000313" key="5">
    <source>
        <dbReference type="Proteomes" id="UP000199137"/>
    </source>
</evidence>
<dbReference type="AlphaFoldDB" id="A0A1I5VCJ0"/>
<feature type="domain" description="VOC" evidence="2">
    <location>
        <begin position="5"/>
        <end position="130"/>
    </location>
</feature>
<dbReference type="InterPro" id="IPR051785">
    <property type="entry name" value="MMCE/EMCE_epimerase"/>
</dbReference>
<keyword evidence="1" id="KW-0479">Metal-binding</keyword>
<dbReference type="EMBL" id="FOWC01000008">
    <property type="protein sequence ID" value="SFQ05195.1"/>
    <property type="molecule type" value="Genomic_DNA"/>
</dbReference>
<dbReference type="Proteomes" id="UP000199137">
    <property type="component" value="Unassembled WGS sequence"/>
</dbReference>
<evidence type="ECO:0000313" key="6">
    <source>
        <dbReference type="Proteomes" id="UP000470404"/>
    </source>
</evidence>